<evidence type="ECO:0000256" key="2">
    <source>
        <dbReference type="ARBA" id="ARBA00022448"/>
    </source>
</evidence>
<feature type="transmembrane region" description="Helical" evidence="7">
    <location>
        <begin position="238"/>
        <end position="262"/>
    </location>
</feature>
<dbReference type="Pfam" id="PF00528">
    <property type="entry name" value="BPD_transp_1"/>
    <property type="match status" value="1"/>
</dbReference>
<evidence type="ECO:0000256" key="6">
    <source>
        <dbReference type="ARBA" id="ARBA00023136"/>
    </source>
</evidence>
<sequence length="279" mass="29542">MITRAEPAPPQPQRRPKATQAVEGRRRGLPPPPRWVSLVGILAIWQFAAASGVLPPDKLAAPSVIAGTAARLIASGELAEAIGVSLSRVGLGLALGLSAGVLAGIIAGLSRWGDALLDPPLQALRTLPHLGLVPLFILWFGIGETPKVLLIALGVAFPIYLNLYSAIRSADRGLLEAAQVNGLTRRQKLAHVILPSATPQALVGLRQGLAIAWLSLIVGEQINAEAGLGYLINNAREFLLTDVVVVGLLVYALLGLGTDWIVRIIEGRALRWREGTTLR</sequence>
<keyword evidence="5 7" id="KW-1133">Transmembrane helix</keyword>
<keyword evidence="4 7" id="KW-0812">Transmembrane</keyword>
<feature type="transmembrane region" description="Helical" evidence="7">
    <location>
        <begin position="91"/>
        <end position="110"/>
    </location>
</feature>
<feature type="transmembrane region" description="Helical" evidence="7">
    <location>
        <begin position="122"/>
        <end position="141"/>
    </location>
</feature>
<evidence type="ECO:0000256" key="4">
    <source>
        <dbReference type="ARBA" id="ARBA00022692"/>
    </source>
</evidence>
<proteinExistence type="inferred from homology"/>
<evidence type="ECO:0000256" key="7">
    <source>
        <dbReference type="RuleBase" id="RU363032"/>
    </source>
</evidence>
<comment type="caution">
    <text evidence="10">The sequence shown here is derived from an EMBL/GenBank/DDBJ whole genome shotgun (WGS) entry which is preliminary data.</text>
</comment>
<accession>K6WXL6</accession>
<dbReference type="InterPro" id="IPR000515">
    <property type="entry name" value="MetI-like"/>
</dbReference>
<gene>
    <name evidence="10" type="primary">ssuC</name>
    <name evidence="10" type="ORF">KILIM_049_00250</name>
</gene>
<name>K6WXL6_9MICO</name>
<dbReference type="GO" id="GO:0005886">
    <property type="term" value="C:plasma membrane"/>
    <property type="evidence" value="ECO:0007669"/>
    <property type="project" value="UniProtKB-SubCell"/>
</dbReference>
<keyword evidence="2 7" id="KW-0813">Transport</keyword>
<dbReference type="GO" id="GO:0042918">
    <property type="term" value="P:alkanesulfonate transmembrane transport"/>
    <property type="evidence" value="ECO:0007669"/>
    <property type="project" value="UniProtKB-ARBA"/>
</dbReference>
<dbReference type="PROSITE" id="PS50928">
    <property type="entry name" value="ABC_TM1"/>
    <property type="match status" value="1"/>
</dbReference>
<reference evidence="10 11" key="1">
    <citation type="submission" date="2012-08" db="EMBL/GenBank/DDBJ databases">
        <title>Whole genome shotgun sequence of Kineosphaera limosa NBRC 100340.</title>
        <authorList>
            <person name="Yoshida I."/>
            <person name="Isaki S."/>
            <person name="Hosoyama A."/>
            <person name="Tsuchikane K."/>
            <person name="Katsumata H."/>
            <person name="Ando Y."/>
            <person name="Ohji S."/>
            <person name="Hamada M."/>
            <person name="Tamura T."/>
            <person name="Yamazoe A."/>
            <person name="Yamazaki S."/>
            <person name="Fujita N."/>
        </authorList>
    </citation>
    <scope>NUCLEOTIDE SEQUENCE [LARGE SCALE GENOMIC DNA]</scope>
    <source>
        <strain evidence="10 11">NBRC 100340</strain>
    </source>
</reference>
<dbReference type="AlphaFoldDB" id="K6WXL6"/>
<dbReference type="SUPFAM" id="SSF161098">
    <property type="entry name" value="MetI-like"/>
    <property type="match status" value="1"/>
</dbReference>
<organism evidence="10 11">
    <name type="scientific">Kineosphaera limosa NBRC 100340</name>
    <dbReference type="NCBI Taxonomy" id="1184609"/>
    <lineage>
        <taxon>Bacteria</taxon>
        <taxon>Bacillati</taxon>
        <taxon>Actinomycetota</taxon>
        <taxon>Actinomycetes</taxon>
        <taxon>Micrococcales</taxon>
        <taxon>Dermatophilaceae</taxon>
        <taxon>Kineosphaera</taxon>
    </lineage>
</organism>
<dbReference type="STRING" id="1184609.KILIM_049_00250"/>
<dbReference type="PANTHER" id="PTHR30151">
    <property type="entry name" value="ALKANE SULFONATE ABC TRANSPORTER-RELATED, MEMBRANE SUBUNIT"/>
    <property type="match status" value="1"/>
</dbReference>
<protein>
    <submittedName>
        <fullName evidence="10">Aliphatic sulfonate ABC transporter permease protein</fullName>
    </submittedName>
</protein>
<keyword evidence="11" id="KW-1185">Reference proteome</keyword>
<keyword evidence="6 7" id="KW-0472">Membrane</keyword>
<dbReference type="Gene3D" id="1.10.3720.10">
    <property type="entry name" value="MetI-like"/>
    <property type="match status" value="1"/>
</dbReference>
<comment type="subcellular location">
    <subcellularLocation>
        <location evidence="1 7">Cell membrane</location>
        <topology evidence="1 7">Multi-pass membrane protein</topology>
    </subcellularLocation>
</comment>
<feature type="transmembrane region" description="Helical" evidence="7">
    <location>
        <begin position="148"/>
        <end position="167"/>
    </location>
</feature>
<evidence type="ECO:0000256" key="5">
    <source>
        <dbReference type="ARBA" id="ARBA00022989"/>
    </source>
</evidence>
<dbReference type="CDD" id="cd06261">
    <property type="entry name" value="TM_PBP2"/>
    <property type="match status" value="1"/>
</dbReference>
<feature type="region of interest" description="Disordered" evidence="8">
    <location>
        <begin position="1"/>
        <end position="29"/>
    </location>
</feature>
<evidence type="ECO:0000259" key="9">
    <source>
        <dbReference type="PROSITE" id="PS50928"/>
    </source>
</evidence>
<keyword evidence="3" id="KW-1003">Cell membrane</keyword>
<evidence type="ECO:0000313" key="11">
    <source>
        <dbReference type="Proteomes" id="UP000008366"/>
    </source>
</evidence>
<feature type="domain" description="ABC transmembrane type-1" evidence="9">
    <location>
        <begin position="78"/>
        <end position="262"/>
    </location>
</feature>
<evidence type="ECO:0000256" key="1">
    <source>
        <dbReference type="ARBA" id="ARBA00004651"/>
    </source>
</evidence>
<evidence type="ECO:0000256" key="3">
    <source>
        <dbReference type="ARBA" id="ARBA00022475"/>
    </source>
</evidence>
<dbReference type="FunFam" id="1.10.3720.10:FF:000003">
    <property type="entry name" value="Aliphatic sulfonate ABC transporter permease"/>
    <property type="match status" value="1"/>
</dbReference>
<dbReference type="eggNOG" id="COG0600">
    <property type="taxonomic scope" value="Bacteria"/>
</dbReference>
<comment type="similarity">
    <text evidence="7">Belongs to the binding-protein-dependent transport system permease family.</text>
</comment>
<evidence type="ECO:0000313" key="10">
    <source>
        <dbReference type="EMBL" id="GAB96807.1"/>
    </source>
</evidence>
<evidence type="ECO:0000256" key="8">
    <source>
        <dbReference type="SAM" id="MobiDB-lite"/>
    </source>
</evidence>
<dbReference type="PANTHER" id="PTHR30151:SF38">
    <property type="entry name" value="ALIPHATIC SULFONATES TRANSPORT PERMEASE PROTEIN SSUC-RELATED"/>
    <property type="match status" value="1"/>
</dbReference>
<dbReference type="InterPro" id="IPR035906">
    <property type="entry name" value="MetI-like_sf"/>
</dbReference>
<dbReference type="EMBL" id="BAHD01000049">
    <property type="protein sequence ID" value="GAB96807.1"/>
    <property type="molecule type" value="Genomic_DNA"/>
</dbReference>
<dbReference type="Proteomes" id="UP000008366">
    <property type="component" value="Unassembled WGS sequence"/>
</dbReference>